<dbReference type="SMART" id="SM00116">
    <property type="entry name" value="CBS"/>
    <property type="match status" value="2"/>
</dbReference>
<dbReference type="SUPFAM" id="SSF54631">
    <property type="entry name" value="CBS-domain pair"/>
    <property type="match status" value="1"/>
</dbReference>
<proteinExistence type="predicted"/>
<gene>
    <name evidence="3" type="ORF">METZ01_LOCUS98205</name>
</gene>
<reference evidence="3" key="1">
    <citation type="submission" date="2018-05" db="EMBL/GenBank/DDBJ databases">
        <authorList>
            <person name="Lanie J.A."/>
            <person name="Ng W.-L."/>
            <person name="Kazmierczak K.M."/>
            <person name="Andrzejewski T.M."/>
            <person name="Davidsen T.M."/>
            <person name="Wayne K.J."/>
            <person name="Tettelin H."/>
            <person name="Glass J.I."/>
            <person name="Rusch D."/>
            <person name="Podicherti R."/>
            <person name="Tsui H.-C.T."/>
            <person name="Winkler M.E."/>
        </authorList>
    </citation>
    <scope>NUCLEOTIDE SEQUENCE</scope>
</reference>
<accession>A0A381VZ44</accession>
<organism evidence="3">
    <name type="scientific">marine metagenome</name>
    <dbReference type="NCBI Taxonomy" id="408172"/>
    <lineage>
        <taxon>unclassified sequences</taxon>
        <taxon>metagenomes</taxon>
        <taxon>ecological metagenomes</taxon>
    </lineage>
</organism>
<dbReference type="Pfam" id="PF00571">
    <property type="entry name" value="CBS"/>
    <property type="match status" value="2"/>
</dbReference>
<dbReference type="PANTHER" id="PTHR43080">
    <property type="entry name" value="CBS DOMAIN-CONTAINING PROTEIN CBSX3, MITOCHONDRIAL"/>
    <property type="match status" value="1"/>
</dbReference>
<dbReference type="PANTHER" id="PTHR43080:SF2">
    <property type="entry name" value="CBS DOMAIN-CONTAINING PROTEIN"/>
    <property type="match status" value="1"/>
</dbReference>
<evidence type="ECO:0000313" key="3">
    <source>
        <dbReference type="EMBL" id="SVA45351.1"/>
    </source>
</evidence>
<dbReference type="Gene3D" id="3.10.580.10">
    <property type="entry name" value="CBS-domain"/>
    <property type="match status" value="1"/>
</dbReference>
<protein>
    <recommendedName>
        <fullName evidence="2">CBS domain-containing protein</fullName>
    </recommendedName>
</protein>
<dbReference type="PROSITE" id="PS51371">
    <property type="entry name" value="CBS"/>
    <property type="match status" value="1"/>
</dbReference>
<dbReference type="EMBL" id="UINC01010173">
    <property type="protein sequence ID" value="SVA45351.1"/>
    <property type="molecule type" value="Genomic_DNA"/>
</dbReference>
<dbReference type="AlphaFoldDB" id="A0A381VZ44"/>
<sequence length="178" mass="20059">MIKDFDDELARMDELENDSDTPINQALTLNDPIENLSLRSHPIVESGANLKSAIEILRDKKVGCIMIEKDRQIIGVMTERDFLLRVTGKGLDLELEFVDNYMTENPETLTPNDPISYALNKMHIYGIRHIPIINKNGKIYGMISVKDIIAHLGNFFGEDILNLPPDPSQDVLDRPEGG</sequence>
<dbReference type="InterPro" id="IPR051257">
    <property type="entry name" value="Diverse_CBS-Domain"/>
</dbReference>
<evidence type="ECO:0000259" key="2">
    <source>
        <dbReference type="PROSITE" id="PS51371"/>
    </source>
</evidence>
<feature type="domain" description="CBS" evidence="2">
    <location>
        <begin position="102"/>
        <end position="160"/>
    </location>
</feature>
<name>A0A381VZ44_9ZZZZ</name>
<dbReference type="InterPro" id="IPR000644">
    <property type="entry name" value="CBS_dom"/>
</dbReference>
<dbReference type="InterPro" id="IPR046342">
    <property type="entry name" value="CBS_dom_sf"/>
</dbReference>
<evidence type="ECO:0000256" key="1">
    <source>
        <dbReference type="ARBA" id="ARBA00023122"/>
    </source>
</evidence>
<keyword evidence="1" id="KW-0129">CBS domain</keyword>